<dbReference type="SUPFAM" id="SSF52540">
    <property type="entry name" value="P-loop containing nucleoside triphosphate hydrolases"/>
    <property type="match status" value="2"/>
</dbReference>
<feature type="domain" description="Helicase ATP-binding" evidence="5">
    <location>
        <begin position="230"/>
        <end position="404"/>
    </location>
</feature>
<dbReference type="Pfam" id="PF00271">
    <property type="entry name" value="Helicase_C"/>
    <property type="match status" value="1"/>
</dbReference>
<organism evidence="7 8">
    <name type="scientific">Candida theae</name>
    <dbReference type="NCBI Taxonomy" id="1198502"/>
    <lineage>
        <taxon>Eukaryota</taxon>
        <taxon>Fungi</taxon>
        <taxon>Dikarya</taxon>
        <taxon>Ascomycota</taxon>
        <taxon>Saccharomycotina</taxon>
        <taxon>Pichiomycetes</taxon>
        <taxon>Debaryomycetaceae</taxon>
        <taxon>Candida/Lodderomyces clade</taxon>
        <taxon>Candida</taxon>
    </lineage>
</organism>
<evidence type="ECO:0000313" key="8">
    <source>
        <dbReference type="Proteomes" id="UP001204833"/>
    </source>
</evidence>
<keyword evidence="8" id="KW-1185">Reference proteome</keyword>
<keyword evidence="3" id="KW-0067">ATP-binding</keyword>
<reference evidence="7 8" key="1">
    <citation type="journal article" date="2022" name="DNA Res.">
        <title>Genome analysis of five recently described species of the CUG-Ser clade uncovers Candida theae as a new hybrid lineage with pathogenic potential in the Candida parapsilosis species complex.</title>
        <authorList>
            <person name="Mixao V."/>
            <person name="Del Olmo V."/>
            <person name="Hegedusova E."/>
            <person name="Saus E."/>
            <person name="Pryszcz L."/>
            <person name="Cillingova A."/>
            <person name="Nosek J."/>
            <person name="Gabaldon T."/>
        </authorList>
    </citation>
    <scope>NUCLEOTIDE SEQUENCE [LARGE SCALE GENOMIC DNA]</scope>
    <source>
        <strain evidence="7 8">CBS 12239</strain>
    </source>
</reference>
<dbReference type="PROSITE" id="PS51194">
    <property type="entry name" value="HELICASE_CTER"/>
    <property type="match status" value="1"/>
</dbReference>
<dbReference type="GO" id="GO:0005524">
    <property type="term" value="F:ATP binding"/>
    <property type="evidence" value="ECO:0007669"/>
    <property type="project" value="InterPro"/>
</dbReference>
<dbReference type="InterPro" id="IPR001650">
    <property type="entry name" value="Helicase_C-like"/>
</dbReference>
<evidence type="ECO:0000256" key="4">
    <source>
        <dbReference type="SAM" id="MobiDB-lite"/>
    </source>
</evidence>
<sequence length="827" mass="93130">MHNIKPNAPFKPPRLLKEGDIQNLPSRDLPKRAGAVLAKRPPPNIAPVAAKRAKSETTDDSSISRWTIQWRKKTNKKNKSWDGDGFATVKSTAFGCEMVVKNSDGKVMSKKSFNSGPDLDDVIPIGGYEIILDEKLSQEGSDVTSDVNKTAIEVEEVIVAPKVVEQFKKVVHDASPEPRKPLYDDADKFTLTPPPGLSSHVPVRIDPILASKLRPHQLEGVTFLYECLMGFRNFKGNGCLLADEMGLGKTLMTITTIWTLLKQNPYPDQKKPIVNKVLVVCPVTLINNWREEFKKWLGLNKVNVLTLNNPMSDDKRDIVNFGKLNVYQVLIINYEKVLAHREELSTVPFDLLVCDEGHRLKNSANKVMINLTKLNIAKKIVLTGTPIQNYLTEFYTLVSFLNPHVLPDTKTFQKEFVNPITRARDVNCFNEEIKKQGEEVSQRLISLTHKFILRRTQAILENYLTNKTDILLFVPPTQLQLDLFDSIKRSQKFQDLDSGAISLSLINLFRKICNSPSLLASDDFYKSITDGSLKLSTSSGKLNALIPLILEITAQKEKLVLISNYTTTLDLLETVIKKLNLQFLRLDGSTPNNMRGKLVNRFNEDDSVSVFLLSSKSGGTGINLIGASRLILYDNDWNPSTDLQSMSRIHRDGQQKPCYIYRLFTTGCIDEKIFQRQLMKNKLSSKFLDNDSSSKSDVFDYSDLKNLFEIDSGTASNTHDLLGCSCAGDGFMLSQKCDSDSDDDQTTTTKEWMSAAELQENLNKTGYQTKAVKKALNDYHHYAPELNQNLEFDSVISRILSNKLFKNKSPFTYIMQKSNDAPSTIDN</sequence>
<dbReference type="PANTHER" id="PTHR45629:SF7">
    <property type="entry name" value="DNA EXCISION REPAIR PROTEIN ERCC-6-RELATED"/>
    <property type="match status" value="1"/>
</dbReference>
<dbReference type="Proteomes" id="UP001204833">
    <property type="component" value="Unassembled WGS sequence"/>
</dbReference>
<dbReference type="Gene3D" id="3.40.50.300">
    <property type="entry name" value="P-loop containing nucleotide triphosphate hydrolases"/>
    <property type="match status" value="1"/>
</dbReference>
<feature type="domain" description="Helicase C-terminal" evidence="6">
    <location>
        <begin position="544"/>
        <end position="699"/>
    </location>
</feature>
<dbReference type="PROSITE" id="PS51192">
    <property type="entry name" value="HELICASE_ATP_BIND_1"/>
    <property type="match status" value="1"/>
</dbReference>
<evidence type="ECO:0000256" key="2">
    <source>
        <dbReference type="ARBA" id="ARBA00022801"/>
    </source>
</evidence>
<keyword evidence="2" id="KW-0378">Hydrolase</keyword>
<dbReference type="Gene3D" id="1.20.120.850">
    <property type="entry name" value="SWI2/SNF2 ATPases, N-terminal domain"/>
    <property type="match status" value="1"/>
</dbReference>
<dbReference type="SMART" id="SM00487">
    <property type="entry name" value="DEXDc"/>
    <property type="match status" value="1"/>
</dbReference>
<dbReference type="RefSeq" id="XP_051611186.1">
    <property type="nucleotide sequence ID" value="XM_051752226.1"/>
</dbReference>
<dbReference type="GO" id="GO:0015616">
    <property type="term" value="F:DNA translocase activity"/>
    <property type="evidence" value="ECO:0007669"/>
    <property type="project" value="TreeGrafter"/>
</dbReference>
<evidence type="ECO:0000259" key="6">
    <source>
        <dbReference type="PROSITE" id="PS51194"/>
    </source>
</evidence>
<dbReference type="SMART" id="SM00490">
    <property type="entry name" value="HELICc"/>
    <property type="match status" value="1"/>
</dbReference>
<dbReference type="GO" id="GO:0016787">
    <property type="term" value="F:hydrolase activity"/>
    <property type="evidence" value="ECO:0007669"/>
    <property type="project" value="UniProtKB-KW"/>
</dbReference>
<keyword evidence="1" id="KW-0547">Nucleotide-binding</keyword>
<dbReference type="CDD" id="cd18004">
    <property type="entry name" value="DEXHc_RAD54"/>
    <property type="match status" value="1"/>
</dbReference>
<evidence type="ECO:0000313" key="7">
    <source>
        <dbReference type="EMBL" id="KAI5967770.1"/>
    </source>
</evidence>
<evidence type="ECO:0000256" key="1">
    <source>
        <dbReference type="ARBA" id="ARBA00022741"/>
    </source>
</evidence>
<dbReference type="GO" id="GO:0000724">
    <property type="term" value="P:double-strand break repair via homologous recombination"/>
    <property type="evidence" value="ECO:0007669"/>
    <property type="project" value="TreeGrafter"/>
</dbReference>
<dbReference type="FunFam" id="3.40.50.10810:FF:000020">
    <property type="entry name" value="DNA repair and recombination protein RAD54B"/>
    <property type="match status" value="1"/>
</dbReference>
<dbReference type="GO" id="GO:0005634">
    <property type="term" value="C:nucleus"/>
    <property type="evidence" value="ECO:0007669"/>
    <property type="project" value="TreeGrafter"/>
</dbReference>
<accession>A0AAD5BJ75</accession>
<evidence type="ECO:0000259" key="5">
    <source>
        <dbReference type="PROSITE" id="PS51192"/>
    </source>
</evidence>
<comment type="caution">
    <text evidence="7">The sequence shown here is derived from an EMBL/GenBank/DDBJ whole genome shotgun (WGS) entry which is preliminary data.</text>
</comment>
<dbReference type="InterPro" id="IPR000330">
    <property type="entry name" value="SNF2_N"/>
</dbReference>
<dbReference type="InterPro" id="IPR049730">
    <property type="entry name" value="SNF2/RAD54-like_C"/>
</dbReference>
<dbReference type="Pfam" id="PF00176">
    <property type="entry name" value="SNF2-rel_dom"/>
    <property type="match status" value="1"/>
</dbReference>
<dbReference type="InterPro" id="IPR014001">
    <property type="entry name" value="Helicase_ATP-bd"/>
</dbReference>
<dbReference type="GeneID" id="76148347"/>
<dbReference type="AlphaFoldDB" id="A0AAD5BJ75"/>
<feature type="region of interest" description="Disordered" evidence="4">
    <location>
        <begin position="1"/>
        <end position="60"/>
    </location>
</feature>
<dbReference type="EMBL" id="JAIHNG010000024">
    <property type="protein sequence ID" value="KAI5967770.1"/>
    <property type="molecule type" value="Genomic_DNA"/>
</dbReference>
<dbReference type="PANTHER" id="PTHR45629">
    <property type="entry name" value="SNF2/RAD54 FAMILY MEMBER"/>
    <property type="match status" value="1"/>
</dbReference>
<dbReference type="CDD" id="cd18793">
    <property type="entry name" value="SF2_C_SNF"/>
    <property type="match status" value="1"/>
</dbReference>
<dbReference type="InterPro" id="IPR038718">
    <property type="entry name" value="SNF2-like_sf"/>
</dbReference>
<evidence type="ECO:0000256" key="3">
    <source>
        <dbReference type="ARBA" id="ARBA00022840"/>
    </source>
</evidence>
<dbReference type="GO" id="GO:0007131">
    <property type="term" value="P:reciprocal meiotic recombination"/>
    <property type="evidence" value="ECO:0007669"/>
    <property type="project" value="TreeGrafter"/>
</dbReference>
<protein>
    <submittedName>
        <fullName evidence="7">RDH54</fullName>
    </submittedName>
</protein>
<name>A0AAD5BJ75_9ASCO</name>
<gene>
    <name evidence="7" type="ORF">KGF57_000287</name>
</gene>
<proteinExistence type="predicted"/>
<dbReference type="InterPro" id="IPR050496">
    <property type="entry name" value="SNF2_RAD54_helicase_repair"/>
</dbReference>
<dbReference type="Gene3D" id="3.40.50.10810">
    <property type="entry name" value="Tandem AAA-ATPase domain"/>
    <property type="match status" value="1"/>
</dbReference>
<dbReference type="InterPro" id="IPR027417">
    <property type="entry name" value="P-loop_NTPase"/>
</dbReference>